<comment type="function">
    <text evidence="17">GDP-Man:Man(3)GlcNAc(2)-PP-Dol alpha-1,2-mannosyltransferase that operates in the biosynthetic pathway of dolichol-linked oligosaccharides, the glycan precursors employed in protein asparagine (N)-glycosylation. The assembly of dolichol-linked oligosaccharides begins on the cytosolic side of the endoplasmic reticulum membrane and finishes in its lumen. The sequential addition of sugars to dolichol pyrophosphate produces dolichol-linked oligosaccharides containing fourteen sugars, including two GlcNAcs, nine mannoses and three glucoses. Once assembled, the oligosaccharide is transferred from the lipid to nascent proteins by oligosaccharyltransferases. Catalyzes, on the cytoplasmic face of the endoplasmic reticulum, the addition of the fourth and fifth mannose residues to the dolichol-linked oligosaccharide chain, to produce Man(5)GlcNAc(2)-PP-dolichol core oligosaccharide. Man(5)GlcNAc(2)-PP-dolichol is a substrate for ALG3, the following enzyme in the biosynthetic pathway.</text>
</comment>
<dbReference type="InterPro" id="IPR038013">
    <property type="entry name" value="ALG11"/>
</dbReference>
<dbReference type="CDD" id="cd14824">
    <property type="entry name" value="Longin"/>
    <property type="match status" value="1"/>
</dbReference>
<dbReference type="Pfam" id="PF00957">
    <property type="entry name" value="Synaptobrevin"/>
    <property type="match status" value="1"/>
</dbReference>
<keyword evidence="8 19" id="KW-0328">Glycosyltransferase</keyword>
<dbReference type="AlphaFoldDB" id="A0AAN8IZF8"/>
<sequence>MIWALFFLFMFLLIIRTRRKSDVVAFFHPYCNAGGGGERVLWCAIRTMQQQWPNLQFFIYSGDYDATKEQILLKAKQRFGITVDPKNVHFVFLRLRRIVEADLYPRFTLLLQTLAGFILGFEALLKLNPEVFIDSMGYPLTLPLFRWIAGSRIAAYVHYPTISHDMIDLVARRERTYNNDDIIVRYNILINAKLLYYRLFAFFYGLCGQAVDVVMVNGSWTGGHIRRLWFCDHAKVVFPPCDVTAFLALEQVAEAKFTEDKVLRILSIGQIRPEKNHKLQLEVLRTLVKKLAERSDGIKVVLTIAGGCRNQEDHRRVTTLKDMCAEWGLTSNVQWKLNVPYEELLDLLSESLISIHTMWNEHFGISVVEGIAAGTVMLAHDSGGPQMDIVLPIDGKNETQPIGFLAATKEGVIIAAVKRAYALILEYVRLILHIMEMSRTERDAVREAARASMKLYSILIYHKADDGTVRSFKSAFDLSSFSFFQRGSVQEFMQFTGKLLVERSGLGARSTVKENEYFCHCYVRSDGLAAVSVTDGEYQARIAMSMMTRVLDDFSSKVHAVQWAQIKTEKDCLYTALPEMLAKWQNPREADPMTRVQEEVEETKIVMHNTIQSVLERGEKLDDLVKKSENLSDQSKLFYTQARKMNKCCNYY</sequence>
<dbReference type="GO" id="GO:0004377">
    <property type="term" value="F:GDP-Man:Man(3)GlcNAc(2)-PP-Dol alpha-1,2-mannosyltransferase activity"/>
    <property type="evidence" value="ECO:0007669"/>
    <property type="project" value="UniProtKB-UniRule"/>
</dbReference>
<dbReference type="CDD" id="cd15867">
    <property type="entry name" value="R-SNARE_YKT6"/>
    <property type="match status" value="1"/>
</dbReference>
<dbReference type="Gene3D" id="3.40.50.2000">
    <property type="entry name" value="Glycogen Phosphorylase B"/>
    <property type="match status" value="1"/>
</dbReference>
<feature type="domain" description="V-SNARE coiled-coil homology" evidence="22">
    <location>
        <begin position="592"/>
        <end position="652"/>
    </location>
</feature>
<evidence type="ECO:0000256" key="19">
    <source>
        <dbReference type="RuleBase" id="RU367051"/>
    </source>
</evidence>
<evidence type="ECO:0000259" key="22">
    <source>
        <dbReference type="PROSITE" id="PS50892"/>
    </source>
</evidence>
<evidence type="ECO:0000256" key="16">
    <source>
        <dbReference type="ARBA" id="ARBA00045065"/>
    </source>
</evidence>
<evidence type="ECO:0000256" key="5">
    <source>
        <dbReference type="ARBA" id="ARBA00009481"/>
    </source>
</evidence>
<keyword evidence="12" id="KW-1133">Transmembrane helix</keyword>
<keyword evidence="11 19" id="KW-0256">Endoplasmic reticulum</keyword>
<accession>A0AAN8IZF8</accession>
<dbReference type="EC" id="2.4.1.131" evidence="6 19"/>
<proteinExistence type="inferred from homology"/>
<name>A0AAN8IZF8_TRICO</name>
<comment type="pathway">
    <text evidence="3 19">Protein modification; protein glycosylation.</text>
</comment>
<keyword evidence="10" id="KW-0812">Transmembrane</keyword>
<dbReference type="GO" id="GO:0030659">
    <property type="term" value="C:cytoplasmic vesicle membrane"/>
    <property type="evidence" value="ECO:0007669"/>
    <property type="project" value="UniProtKB-SubCell"/>
</dbReference>
<dbReference type="EMBL" id="WIXE01018966">
    <property type="protein sequence ID" value="KAK5970459.1"/>
    <property type="molecule type" value="Genomic_DNA"/>
</dbReference>
<feature type="domain" description="Longin" evidence="21">
    <location>
        <begin position="459"/>
        <end position="581"/>
    </location>
</feature>
<keyword evidence="24" id="KW-1185">Reference proteome</keyword>
<evidence type="ECO:0000256" key="20">
    <source>
        <dbReference type="SAM" id="SignalP"/>
    </source>
</evidence>
<dbReference type="Pfam" id="PF00534">
    <property type="entry name" value="Glycos_transf_1"/>
    <property type="match status" value="1"/>
</dbReference>
<dbReference type="PANTHER" id="PTHR45919:SF1">
    <property type="entry name" value="GDP-MAN:MAN(3)GLCNAC(2)-PP-DOL ALPHA-1,2-MANNOSYLTRANSFERASE"/>
    <property type="match status" value="1"/>
</dbReference>
<dbReference type="Proteomes" id="UP001331761">
    <property type="component" value="Unassembled WGS sequence"/>
</dbReference>
<evidence type="ECO:0000256" key="6">
    <source>
        <dbReference type="ARBA" id="ARBA00012645"/>
    </source>
</evidence>
<protein>
    <recommendedName>
        <fullName evidence="7 19">GDP-Man:Man(3)GlcNAc(2)-PP-Dol alpha-1,2-mannosyltransferase</fullName>
        <ecNumber evidence="6 19">2.4.1.131</ecNumber>
    </recommendedName>
</protein>
<evidence type="ECO:0000256" key="18">
    <source>
        <dbReference type="PROSITE-ProRule" id="PRU00290"/>
    </source>
</evidence>
<dbReference type="InterPro" id="IPR031814">
    <property type="entry name" value="ALG11_N"/>
</dbReference>
<evidence type="ECO:0000256" key="10">
    <source>
        <dbReference type="ARBA" id="ARBA00022692"/>
    </source>
</evidence>
<dbReference type="Pfam" id="PF13774">
    <property type="entry name" value="Longin"/>
    <property type="match status" value="1"/>
</dbReference>
<dbReference type="SUPFAM" id="SSF58038">
    <property type="entry name" value="SNARE fusion complex"/>
    <property type="match status" value="1"/>
</dbReference>
<evidence type="ECO:0000256" key="7">
    <source>
        <dbReference type="ARBA" id="ARBA00022018"/>
    </source>
</evidence>
<dbReference type="SUPFAM" id="SSF64356">
    <property type="entry name" value="SNARE-like"/>
    <property type="match status" value="1"/>
</dbReference>
<dbReference type="GO" id="GO:0000139">
    <property type="term" value="C:Golgi membrane"/>
    <property type="evidence" value="ECO:0007669"/>
    <property type="project" value="UniProtKB-SubCell"/>
</dbReference>
<keyword evidence="20" id="KW-0732">Signal</keyword>
<dbReference type="InterPro" id="IPR001296">
    <property type="entry name" value="Glyco_trans_1"/>
</dbReference>
<dbReference type="GO" id="GO:0005789">
    <property type="term" value="C:endoplasmic reticulum membrane"/>
    <property type="evidence" value="ECO:0007669"/>
    <property type="project" value="UniProtKB-SubCell"/>
</dbReference>
<dbReference type="InterPro" id="IPR010908">
    <property type="entry name" value="Longin_dom"/>
</dbReference>
<dbReference type="GO" id="GO:0006487">
    <property type="term" value="P:protein N-linked glycosylation"/>
    <property type="evidence" value="ECO:0007669"/>
    <property type="project" value="TreeGrafter"/>
</dbReference>
<evidence type="ECO:0000259" key="21">
    <source>
        <dbReference type="PROSITE" id="PS50859"/>
    </source>
</evidence>
<evidence type="ECO:0000256" key="4">
    <source>
        <dbReference type="ARBA" id="ARBA00008025"/>
    </source>
</evidence>
<feature type="signal peptide" evidence="20">
    <location>
        <begin position="1"/>
        <end position="19"/>
    </location>
</feature>
<evidence type="ECO:0000256" key="2">
    <source>
        <dbReference type="ARBA" id="ARBA00004444"/>
    </source>
</evidence>
<evidence type="ECO:0000256" key="12">
    <source>
        <dbReference type="ARBA" id="ARBA00022989"/>
    </source>
</evidence>
<dbReference type="InterPro" id="IPR042855">
    <property type="entry name" value="V_SNARE_CC"/>
</dbReference>
<evidence type="ECO:0000313" key="23">
    <source>
        <dbReference type="EMBL" id="KAK5970459.1"/>
    </source>
</evidence>
<comment type="similarity">
    <text evidence="5 19">Belongs to the glycosyltransferase group 1 family. Glycosyltransferase 4 subfamily.</text>
</comment>
<evidence type="ECO:0000256" key="14">
    <source>
        <dbReference type="ARBA" id="ARBA00025256"/>
    </source>
</evidence>
<comment type="function">
    <text evidence="14">Vesicular soluble NSF attachment protein receptor (v-SNARE) mediating vesicle docking and fusion to a specific acceptor cellular compartment. Functions in endoplasmic reticulum to Golgi transport; as part of a SNARE complex composed of GOSR1, GOSR2 and STX5. Functions in early/recycling endosome to TGN transport; as part of a SNARE complex composed of BET1L, GOSR1 and STX5. Has a S-palmitoyl transferase activity.</text>
</comment>
<dbReference type="PROSITE" id="PS50859">
    <property type="entry name" value="LONGIN"/>
    <property type="match status" value="1"/>
</dbReference>
<evidence type="ECO:0000256" key="11">
    <source>
        <dbReference type="ARBA" id="ARBA00022824"/>
    </source>
</evidence>
<dbReference type="InterPro" id="IPR045848">
    <property type="entry name" value="R-SNARE_YKT6"/>
</dbReference>
<comment type="caution">
    <text evidence="23">The sequence shown here is derived from an EMBL/GenBank/DDBJ whole genome shotgun (WGS) entry which is preliminary data.</text>
</comment>
<evidence type="ECO:0000256" key="17">
    <source>
        <dbReference type="ARBA" id="ARBA00045128"/>
    </source>
</evidence>
<reference evidence="23 24" key="1">
    <citation type="submission" date="2019-10" db="EMBL/GenBank/DDBJ databases">
        <title>Assembly and Annotation for the nematode Trichostrongylus colubriformis.</title>
        <authorList>
            <person name="Martin J."/>
        </authorList>
    </citation>
    <scope>NUCLEOTIDE SEQUENCE [LARGE SCALE GENOMIC DNA]</scope>
    <source>
        <strain evidence="23">G859</strain>
        <tissue evidence="23">Whole worm</tissue>
    </source>
</reference>
<comment type="similarity">
    <text evidence="4">Belongs to the synaptobrevin family.</text>
</comment>
<evidence type="ECO:0000313" key="24">
    <source>
        <dbReference type="Proteomes" id="UP001331761"/>
    </source>
</evidence>
<comment type="catalytic activity">
    <reaction evidence="16 19">
        <text>an alpha-D-Man-(1-&gt;3)-[alpha-D-Man-(1-&gt;6)]-beta-D-Man-(1-&gt;4)-beta-D-GlcNAc-(1-&gt;4)-alpha-D-GlcNAc-diphospho-di-trans,poly-cis-dolichol + 2 GDP-alpha-D-mannose = an alpha-D-Man-(1-&gt;2)-alpha-D-Man-(1-&gt;2)-alpha-D-Man-(1-&gt;3)-[alpha-D-Man-(1-&gt;6)]-beta-D-Man-(1-&gt;4)-beta-D-GlcNAc-(1-&gt;4)-alpha-D-GlcNAc-diphospho-di-trans,poly-cis-dolichol + 2 GDP + 2 H(+)</text>
        <dbReference type="Rhea" id="RHEA:29523"/>
        <dbReference type="Rhea" id="RHEA-COMP:19515"/>
        <dbReference type="Rhea" id="RHEA-COMP:19516"/>
        <dbReference type="ChEBI" id="CHEBI:15378"/>
        <dbReference type="ChEBI" id="CHEBI:57527"/>
        <dbReference type="ChEBI" id="CHEBI:58189"/>
        <dbReference type="ChEBI" id="CHEBI:132511"/>
        <dbReference type="ChEBI" id="CHEBI:132515"/>
        <dbReference type="EC" id="2.4.1.131"/>
    </reaction>
    <physiologicalReaction direction="left-to-right" evidence="16 19">
        <dbReference type="Rhea" id="RHEA:29524"/>
    </physiologicalReaction>
</comment>
<dbReference type="SUPFAM" id="SSF53756">
    <property type="entry name" value="UDP-Glycosyltransferase/glycogen phosphorylase"/>
    <property type="match status" value="1"/>
</dbReference>
<evidence type="ECO:0000256" key="1">
    <source>
        <dbReference type="ARBA" id="ARBA00004389"/>
    </source>
</evidence>
<evidence type="ECO:0000256" key="13">
    <source>
        <dbReference type="ARBA" id="ARBA00023136"/>
    </source>
</evidence>
<keyword evidence="18" id="KW-0175">Coiled coil</keyword>
<evidence type="ECO:0000256" key="15">
    <source>
        <dbReference type="ARBA" id="ARBA00025701"/>
    </source>
</evidence>
<dbReference type="Gene3D" id="1.20.5.110">
    <property type="match status" value="1"/>
</dbReference>
<dbReference type="PANTHER" id="PTHR45919">
    <property type="entry name" value="GDP-MAN:MAN(3)GLCNAC(2)-PP-DOL ALPHA-1,2-MANNOSYLTRANSFERASE"/>
    <property type="match status" value="1"/>
</dbReference>
<gene>
    <name evidence="23" type="ORF">GCK32_005669</name>
</gene>
<comment type="subcellular location">
    <subcellularLocation>
        <location evidence="15">Cytoplasmic vesicle membrane</location>
        <topology evidence="15">Lipid-anchor</topology>
        <orientation evidence="15">Cytoplasmic side</orientation>
    </subcellularLocation>
    <subcellularLocation>
        <location evidence="1">Endoplasmic reticulum membrane</location>
        <topology evidence="1">Single-pass membrane protein</topology>
    </subcellularLocation>
    <subcellularLocation>
        <location evidence="2">Golgi apparatus membrane</location>
        <topology evidence="2">Lipid-anchor</topology>
        <orientation evidence="2">Cytoplasmic side</orientation>
    </subcellularLocation>
</comment>
<dbReference type="SMART" id="SM01270">
    <property type="entry name" value="Longin"/>
    <property type="match status" value="1"/>
</dbReference>
<evidence type="ECO:0000256" key="9">
    <source>
        <dbReference type="ARBA" id="ARBA00022679"/>
    </source>
</evidence>
<evidence type="ECO:0000256" key="3">
    <source>
        <dbReference type="ARBA" id="ARBA00004922"/>
    </source>
</evidence>
<dbReference type="PROSITE" id="PS50892">
    <property type="entry name" value="V_SNARE"/>
    <property type="match status" value="1"/>
</dbReference>
<dbReference type="InterPro" id="IPR011012">
    <property type="entry name" value="Longin-like_dom_sf"/>
</dbReference>
<keyword evidence="13" id="KW-0472">Membrane</keyword>
<dbReference type="Pfam" id="PF15924">
    <property type="entry name" value="ALG11_N"/>
    <property type="match status" value="1"/>
</dbReference>
<organism evidence="23 24">
    <name type="scientific">Trichostrongylus colubriformis</name>
    <name type="common">Black scour worm</name>
    <dbReference type="NCBI Taxonomy" id="6319"/>
    <lineage>
        <taxon>Eukaryota</taxon>
        <taxon>Metazoa</taxon>
        <taxon>Ecdysozoa</taxon>
        <taxon>Nematoda</taxon>
        <taxon>Chromadorea</taxon>
        <taxon>Rhabditida</taxon>
        <taxon>Rhabditina</taxon>
        <taxon>Rhabditomorpha</taxon>
        <taxon>Strongyloidea</taxon>
        <taxon>Trichostrongylidae</taxon>
        <taxon>Trichostrongylus</taxon>
    </lineage>
</organism>
<evidence type="ECO:0000256" key="8">
    <source>
        <dbReference type="ARBA" id="ARBA00022676"/>
    </source>
</evidence>
<feature type="chain" id="PRO_5042914062" description="GDP-Man:Man(3)GlcNAc(2)-PP-Dol alpha-1,2-mannosyltransferase" evidence="20">
    <location>
        <begin position="20"/>
        <end position="652"/>
    </location>
</feature>
<dbReference type="CDD" id="cd03806">
    <property type="entry name" value="GT4_ALG11-like"/>
    <property type="match status" value="1"/>
</dbReference>
<keyword evidence="9 19" id="KW-0808">Transferase</keyword>
<dbReference type="Gene3D" id="3.30.450.50">
    <property type="entry name" value="Longin domain"/>
    <property type="match status" value="1"/>
</dbReference>